<feature type="transmembrane region" description="Helical" evidence="6">
    <location>
        <begin position="291"/>
        <end position="312"/>
    </location>
</feature>
<feature type="transmembrane region" description="Helical" evidence="6">
    <location>
        <begin position="126"/>
        <end position="149"/>
    </location>
</feature>
<name>A0A1Y2C5Y1_9FUNG</name>
<feature type="region of interest" description="Disordered" evidence="5">
    <location>
        <begin position="1"/>
        <end position="25"/>
    </location>
</feature>
<feature type="transmembrane region" description="Helical" evidence="6">
    <location>
        <begin position="319"/>
        <end position="338"/>
    </location>
</feature>
<dbReference type="EMBL" id="MCGO01000029">
    <property type="protein sequence ID" value="ORY42287.1"/>
    <property type="molecule type" value="Genomic_DNA"/>
</dbReference>
<feature type="domain" description="Major facilitator superfamily (MFS) profile" evidence="7">
    <location>
        <begin position="252"/>
        <end position="435"/>
    </location>
</feature>
<feature type="transmembrane region" description="Helical" evidence="6">
    <location>
        <begin position="191"/>
        <end position="212"/>
    </location>
</feature>
<feature type="transmembrane region" description="Helical" evidence="6">
    <location>
        <begin position="414"/>
        <end position="434"/>
    </location>
</feature>
<keyword evidence="3 6" id="KW-1133">Transmembrane helix</keyword>
<evidence type="ECO:0000256" key="5">
    <source>
        <dbReference type="SAM" id="MobiDB-lite"/>
    </source>
</evidence>
<dbReference type="SUPFAM" id="SSF103473">
    <property type="entry name" value="MFS general substrate transporter"/>
    <property type="match status" value="1"/>
</dbReference>
<evidence type="ECO:0000313" key="9">
    <source>
        <dbReference type="Proteomes" id="UP000193642"/>
    </source>
</evidence>
<comment type="caution">
    <text evidence="8">The sequence shown here is derived from an EMBL/GenBank/DDBJ whole genome shotgun (WGS) entry which is preliminary data.</text>
</comment>
<reference evidence="8 9" key="1">
    <citation type="submission" date="2016-07" db="EMBL/GenBank/DDBJ databases">
        <title>Pervasive Adenine N6-methylation of Active Genes in Fungi.</title>
        <authorList>
            <consortium name="DOE Joint Genome Institute"/>
            <person name="Mondo S.J."/>
            <person name="Dannebaum R.O."/>
            <person name="Kuo R.C."/>
            <person name="Labutti K."/>
            <person name="Haridas S."/>
            <person name="Kuo A."/>
            <person name="Salamov A."/>
            <person name="Ahrendt S.R."/>
            <person name="Lipzen A."/>
            <person name="Sullivan W."/>
            <person name="Andreopoulos W.B."/>
            <person name="Clum A."/>
            <person name="Lindquist E."/>
            <person name="Daum C."/>
            <person name="Ramamoorthy G.K."/>
            <person name="Gryganskyi A."/>
            <person name="Culley D."/>
            <person name="Magnuson J.K."/>
            <person name="James T.Y."/>
            <person name="O'Malley M.A."/>
            <person name="Stajich J.E."/>
            <person name="Spatafora J.W."/>
            <person name="Visel A."/>
            <person name="Grigoriev I.V."/>
        </authorList>
    </citation>
    <scope>NUCLEOTIDE SEQUENCE [LARGE SCALE GENOMIC DNA]</scope>
    <source>
        <strain evidence="8 9">JEL800</strain>
    </source>
</reference>
<evidence type="ECO:0000313" key="8">
    <source>
        <dbReference type="EMBL" id="ORY42287.1"/>
    </source>
</evidence>
<dbReference type="InterPro" id="IPR036259">
    <property type="entry name" value="MFS_trans_sf"/>
</dbReference>
<gene>
    <name evidence="8" type="ORF">BCR33DRAFT_718458</name>
</gene>
<dbReference type="Proteomes" id="UP000193642">
    <property type="component" value="Unassembled WGS sequence"/>
</dbReference>
<organism evidence="8 9">
    <name type="scientific">Rhizoclosmatium globosum</name>
    <dbReference type="NCBI Taxonomy" id="329046"/>
    <lineage>
        <taxon>Eukaryota</taxon>
        <taxon>Fungi</taxon>
        <taxon>Fungi incertae sedis</taxon>
        <taxon>Chytridiomycota</taxon>
        <taxon>Chytridiomycota incertae sedis</taxon>
        <taxon>Chytridiomycetes</taxon>
        <taxon>Chytridiales</taxon>
        <taxon>Chytriomycetaceae</taxon>
        <taxon>Rhizoclosmatium</taxon>
    </lineage>
</organism>
<dbReference type="OrthoDB" id="196103at2759"/>
<evidence type="ECO:0000256" key="3">
    <source>
        <dbReference type="ARBA" id="ARBA00022989"/>
    </source>
</evidence>
<comment type="subcellular location">
    <subcellularLocation>
        <location evidence="1">Membrane</location>
        <topology evidence="1">Multi-pass membrane protein</topology>
    </subcellularLocation>
</comment>
<feature type="transmembrane region" description="Helical" evidence="6">
    <location>
        <begin position="34"/>
        <end position="51"/>
    </location>
</feature>
<keyword evidence="9" id="KW-1185">Reference proteome</keyword>
<dbReference type="PANTHER" id="PTHR23294">
    <property type="entry name" value="ET TRANSLATION PRODUCT-RELATED"/>
    <property type="match status" value="1"/>
</dbReference>
<keyword evidence="2 6" id="KW-0812">Transmembrane</keyword>
<accession>A0A1Y2C5Y1</accession>
<evidence type="ECO:0000259" key="7">
    <source>
        <dbReference type="PROSITE" id="PS50850"/>
    </source>
</evidence>
<keyword evidence="4 6" id="KW-0472">Membrane</keyword>
<dbReference type="GO" id="GO:0016020">
    <property type="term" value="C:membrane"/>
    <property type="evidence" value="ECO:0007669"/>
    <property type="project" value="UniProtKB-SubCell"/>
</dbReference>
<feature type="transmembrane region" description="Helical" evidence="6">
    <location>
        <begin position="385"/>
        <end position="402"/>
    </location>
</feature>
<dbReference type="InterPro" id="IPR020846">
    <property type="entry name" value="MFS_dom"/>
</dbReference>
<evidence type="ECO:0000256" key="1">
    <source>
        <dbReference type="ARBA" id="ARBA00004141"/>
    </source>
</evidence>
<dbReference type="PANTHER" id="PTHR23294:SF0">
    <property type="entry name" value="UNC93-LIKE PROTEIN MFSD11"/>
    <property type="match status" value="1"/>
</dbReference>
<evidence type="ECO:0000256" key="6">
    <source>
        <dbReference type="SAM" id="Phobius"/>
    </source>
</evidence>
<feature type="transmembrane region" description="Helical" evidence="6">
    <location>
        <begin position="161"/>
        <end position="179"/>
    </location>
</feature>
<dbReference type="InterPro" id="IPR051617">
    <property type="entry name" value="UNC-93-like_regulator"/>
</dbReference>
<feature type="transmembrane region" description="Helical" evidence="6">
    <location>
        <begin position="344"/>
        <end position="364"/>
    </location>
</feature>
<feature type="transmembrane region" description="Helical" evidence="6">
    <location>
        <begin position="63"/>
        <end position="82"/>
    </location>
</feature>
<dbReference type="GO" id="GO:0022857">
    <property type="term" value="F:transmembrane transporter activity"/>
    <property type="evidence" value="ECO:0007669"/>
    <property type="project" value="InterPro"/>
</dbReference>
<evidence type="ECO:0000256" key="2">
    <source>
        <dbReference type="ARBA" id="ARBA00022692"/>
    </source>
</evidence>
<dbReference type="Gene3D" id="1.20.1250.20">
    <property type="entry name" value="MFS general substrate transporter like domains"/>
    <property type="match status" value="2"/>
</dbReference>
<evidence type="ECO:0000256" key="4">
    <source>
        <dbReference type="ARBA" id="ARBA00023136"/>
    </source>
</evidence>
<dbReference type="InterPro" id="IPR011701">
    <property type="entry name" value="MFS"/>
</dbReference>
<sequence>MASERTPLLPPSTGTPTPVDNPNPENRAHRLNDVRILGAAFFFIFASQSTIQTLASTVLPPSIAFNAAGTLYVSFALFNLLIASQIVDRIGCQAGLFISALTYTIHNCGNIAALKWTGNEFVQNSILIPTALLNGLGASIIWTSQGVYVAKCSTPLTLGRYTGTFFGFMWSSGVIGPIFSSTLIRNNVEKVAVFEIVTIISLIGLALLAYIWKFRPEPSNPWNTTSLPDITAPIAEDGPAYLKTAKLCLTPSMLLLMPICYATGFEQSFYGSSLPLFIKTDTPSYDLSMKLYLRATLGLIITVTAFAIGRLIDRFGARPMVITSILIHVLCQSLLLFAHPLNNLPVLFTAYACIGVSNGILFNLTQKLVGTLFPPHLLSQAYSGFKFHTSVGTAACFFFSNWGLDAAGIPEMRIWAPLFLSLLVASYAGVRFAAK</sequence>
<dbReference type="PROSITE" id="PS50850">
    <property type="entry name" value="MFS"/>
    <property type="match status" value="1"/>
</dbReference>
<dbReference type="Pfam" id="PF07690">
    <property type="entry name" value="MFS_1"/>
    <property type="match status" value="1"/>
</dbReference>
<proteinExistence type="predicted"/>
<protein>
    <submittedName>
        <fullName evidence="8">MFS general substrate transporter</fullName>
    </submittedName>
</protein>
<dbReference type="AlphaFoldDB" id="A0A1Y2C5Y1"/>